<sequence length="170" mass="19646">MSTSDQRQVWNCLGKWERLLLQDICSREWEVQAMEEESSQQDKRAGLREMEESLKVARDQVTLKEKEIVLLKEENEKLKGKVSQLSREKSELENRVVELCGEKKEVEVSKKAHGFEMFVAAWDRARAQIELFVPGANLNKMNLVKVVYKGQLVDDDQIPAKGSDDHDLNE</sequence>
<evidence type="ECO:0000256" key="1">
    <source>
        <dbReference type="SAM" id="Coils"/>
    </source>
</evidence>
<reference evidence="2 3" key="1">
    <citation type="journal article" date="2023" name="Plants (Basel)">
        <title>Bridging the Gap: Combining Genomics and Transcriptomics Approaches to Understand Stylosanthes scabra, an Orphan Legume from the Brazilian Caatinga.</title>
        <authorList>
            <person name="Ferreira-Neto J.R.C."/>
            <person name="da Silva M.D."/>
            <person name="Binneck E."/>
            <person name="de Melo N.F."/>
            <person name="da Silva R.H."/>
            <person name="de Melo A.L.T.M."/>
            <person name="Pandolfi V."/>
            <person name="Bustamante F.O."/>
            <person name="Brasileiro-Vidal A.C."/>
            <person name="Benko-Iseppon A.M."/>
        </authorList>
    </citation>
    <scope>NUCLEOTIDE SEQUENCE [LARGE SCALE GENOMIC DNA]</scope>
    <source>
        <tissue evidence="2">Leaves</tissue>
    </source>
</reference>
<feature type="coiled-coil region" evidence="1">
    <location>
        <begin position="47"/>
        <end position="102"/>
    </location>
</feature>
<dbReference type="EMBL" id="JASCZI010030304">
    <property type="protein sequence ID" value="MED6120996.1"/>
    <property type="molecule type" value="Genomic_DNA"/>
</dbReference>
<proteinExistence type="predicted"/>
<protein>
    <submittedName>
        <fullName evidence="2">Uncharacterized protein</fullName>
    </submittedName>
</protein>
<dbReference type="Proteomes" id="UP001341840">
    <property type="component" value="Unassembled WGS sequence"/>
</dbReference>
<evidence type="ECO:0000313" key="3">
    <source>
        <dbReference type="Proteomes" id="UP001341840"/>
    </source>
</evidence>
<organism evidence="2 3">
    <name type="scientific">Stylosanthes scabra</name>
    <dbReference type="NCBI Taxonomy" id="79078"/>
    <lineage>
        <taxon>Eukaryota</taxon>
        <taxon>Viridiplantae</taxon>
        <taxon>Streptophyta</taxon>
        <taxon>Embryophyta</taxon>
        <taxon>Tracheophyta</taxon>
        <taxon>Spermatophyta</taxon>
        <taxon>Magnoliopsida</taxon>
        <taxon>eudicotyledons</taxon>
        <taxon>Gunneridae</taxon>
        <taxon>Pentapetalae</taxon>
        <taxon>rosids</taxon>
        <taxon>fabids</taxon>
        <taxon>Fabales</taxon>
        <taxon>Fabaceae</taxon>
        <taxon>Papilionoideae</taxon>
        <taxon>50 kb inversion clade</taxon>
        <taxon>dalbergioids sensu lato</taxon>
        <taxon>Dalbergieae</taxon>
        <taxon>Pterocarpus clade</taxon>
        <taxon>Stylosanthes</taxon>
    </lineage>
</organism>
<keyword evidence="3" id="KW-1185">Reference proteome</keyword>
<keyword evidence="1" id="KW-0175">Coiled coil</keyword>
<gene>
    <name evidence="2" type="ORF">PIB30_025952</name>
</gene>
<accession>A0ABU6RAK0</accession>
<comment type="caution">
    <text evidence="2">The sequence shown here is derived from an EMBL/GenBank/DDBJ whole genome shotgun (WGS) entry which is preliminary data.</text>
</comment>
<evidence type="ECO:0000313" key="2">
    <source>
        <dbReference type="EMBL" id="MED6120996.1"/>
    </source>
</evidence>
<name>A0ABU6RAK0_9FABA</name>